<dbReference type="InterPro" id="IPR001841">
    <property type="entry name" value="Znf_RING"/>
</dbReference>
<dbReference type="GO" id="GO:0016567">
    <property type="term" value="P:protein ubiquitination"/>
    <property type="evidence" value="ECO:0007669"/>
    <property type="project" value="UniProtKB-UniPathway"/>
</dbReference>
<evidence type="ECO:0000256" key="2">
    <source>
        <dbReference type="ARBA" id="ARBA00004167"/>
    </source>
</evidence>
<dbReference type="PROSITE" id="PS50089">
    <property type="entry name" value="ZF_RING_2"/>
    <property type="match status" value="1"/>
</dbReference>
<keyword evidence="12 17" id="KW-1133">Transmembrane helix</keyword>
<dbReference type="Pfam" id="PF14226">
    <property type="entry name" value="DIOX_N"/>
    <property type="match status" value="1"/>
</dbReference>
<dbReference type="SUPFAM" id="SSF51197">
    <property type="entry name" value="Clavaminate synthase-like"/>
    <property type="match status" value="1"/>
</dbReference>
<feature type="transmembrane region" description="Helical" evidence="17">
    <location>
        <begin position="78"/>
        <end position="99"/>
    </location>
</feature>
<feature type="domain" description="Fe2OG dioxygenase" evidence="19">
    <location>
        <begin position="522"/>
        <end position="622"/>
    </location>
</feature>
<dbReference type="Proteomes" id="UP000243975">
    <property type="component" value="Unassembled WGS sequence"/>
</dbReference>
<dbReference type="GO" id="GO:0061630">
    <property type="term" value="F:ubiquitin protein ligase activity"/>
    <property type="evidence" value="ECO:0007669"/>
    <property type="project" value="UniProtKB-EC"/>
</dbReference>
<dbReference type="CDD" id="cd16461">
    <property type="entry name" value="RING-H2_EL5-like"/>
    <property type="match status" value="1"/>
</dbReference>
<comment type="subcellular location">
    <subcellularLocation>
        <location evidence="2">Membrane</location>
        <topology evidence="2">Single-pass membrane protein</topology>
    </subcellularLocation>
</comment>
<evidence type="ECO:0000256" key="16">
    <source>
        <dbReference type="PROSITE-ProRule" id="PRU00175"/>
    </source>
</evidence>
<evidence type="ECO:0000256" key="3">
    <source>
        <dbReference type="ARBA" id="ARBA00004906"/>
    </source>
</evidence>
<comment type="caution">
    <text evidence="20">The sequence shown here is derived from an EMBL/GenBank/DDBJ whole genome shotgun (WGS) entry which is preliminary data.</text>
</comment>
<evidence type="ECO:0000256" key="7">
    <source>
        <dbReference type="ARBA" id="ARBA00022692"/>
    </source>
</evidence>
<dbReference type="Gene3D" id="2.60.120.330">
    <property type="entry name" value="B-lactam Antibiotic, Isopenicillin N Synthase, Chain"/>
    <property type="match status" value="1"/>
</dbReference>
<comment type="similarity">
    <text evidence="4">Belongs to the iron/ascorbate-dependent oxidoreductase family.</text>
</comment>
<dbReference type="SMART" id="SM00184">
    <property type="entry name" value="RING"/>
    <property type="match status" value="1"/>
</dbReference>
<dbReference type="InterPro" id="IPR050295">
    <property type="entry name" value="Plant_2OG-oxidoreductases"/>
</dbReference>
<accession>A0A124SCD1</accession>
<evidence type="ECO:0000256" key="17">
    <source>
        <dbReference type="SAM" id="Phobius"/>
    </source>
</evidence>
<evidence type="ECO:0000256" key="6">
    <source>
        <dbReference type="ARBA" id="ARBA00022679"/>
    </source>
</evidence>
<keyword evidence="21" id="KW-1185">Reference proteome</keyword>
<dbReference type="Gene3D" id="3.30.40.10">
    <property type="entry name" value="Zinc/RING finger domain, C3HC4 (zinc finger)"/>
    <property type="match status" value="1"/>
</dbReference>
<dbReference type="GO" id="GO:0051213">
    <property type="term" value="F:dioxygenase activity"/>
    <property type="evidence" value="ECO:0007669"/>
    <property type="project" value="UniProtKB-KW"/>
</dbReference>
<dbReference type="Pfam" id="PF03171">
    <property type="entry name" value="2OG-FeII_Oxy"/>
    <property type="match status" value="1"/>
</dbReference>
<comment type="catalytic activity">
    <reaction evidence="1">
        <text>S-ubiquitinyl-[E2 ubiquitin-conjugating enzyme]-L-cysteine + [acceptor protein]-L-lysine = [E2 ubiquitin-conjugating enzyme]-L-cysteine + N(6)-ubiquitinyl-[acceptor protein]-L-lysine.</text>
        <dbReference type="EC" id="2.3.2.27"/>
    </reaction>
</comment>
<keyword evidence="7 17" id="KW-0812">Transmembrane</keyword>
<keyword evidence="20" id="KW-0223">Dioxygenase</keyword>
<evidence type="ECO:0000256" key="8">
    <source>
        <dbReference type="ARBA" id="ARBA00022723"/>
    </source>
</evidence>
<evidence type="ECO:0000256" key="12">
    <source>
        <dbReference type="ARBA" id="ARBA00022989"/>
    </source>
</evidence>
<proteinExistence type="inferred from homology"/>
<protein>
    <recommendedName>
        <fullName evidence="5">RING-type E3 ubiquitin transferase</fullName>
        <ecNumber evidence="5">2.3.2.27</ecNumber>
    </recommendedName>
</protein>
<keyword evidence="14 17" id="KW-0472">Membrane</keyword>
<dbReference type="Pfam" id="PF13639">
    <property type="entry name" value="zf-RING_2"/>
    <property type="match status" value="1"/>
</dbReference>
<evidence type="ECO:0000256" key="11">
    <source>
        <dbReference type="ARBA" id="ARBA00022833"/>
    </source>
</evidence>
<dbReference type="GO" id="GO:0008270">
    <property type="term" value="F:zinc ion binding"/>
    <property type="evidence" value="ECO:0007669"/>
    <property type="project" value="UniProtKB-KW"/>
</dbReference>
<dbReference type="EMBL" id="LEKV01004774">
    <property type="protein sequence ID" value="KVH93400.1"/>
    <property type="molecule type" value="Genomic_DNA"/>
</dbReference>
<evidence type="ECO:0000256" key="5">
    <source>
        <dbReference type="ARBA" id="ARBA00012483"/>
    </source>
</evidence>
<reference evidence="20 21" key="1">
    <citation type="journal article" date="2016" name="Sci. Rep.">
        <title>The genome sequence of the outbreeding globe artichoke constructed de novo incorporating a phase-aware low-pass sequencing strategy of F1 progeny.</title>
        <authorList>
            <person name="Scaglione D."/>
            <person name="Reyes-Chin-Wo S."/>
            <person name="Acquadro A."/>
            <person name="Froenicke L."/>
            <person name="Portis E."/>
            <person name="Beitel C."/>
            <person name="Tirone M."/>
            <person name="Mauro R."/>
            <person name="Lo Monaco A."/>
            <person name="Mauromicale G."/>
            <person name="Faccioli P."/>
            <person name="Cattivelli L."/>
            <person name="Rieseberg L."/>
            <person name="Michelmore R."/>
            <person name="Lanteri S."/>
        </authorList>
    </citation>
    <scope>NUCLEOTIDE SEQUENCE [LARGE SCALE GENOMIC DNA]</scope>
    <source>
        <strain evidence="20">2C</strain>
    </source>
</reference>
<evidence type="ECO:0000256" key="4">
    <source>
        <dbReference type="ARBA" id="ARBA00008056"/>
    </source>
</evidence>
<dbReference type="EC" id="2.3.2.27" evidence="5"/>
<dbReference type="AlphaFoldDB" id="A0A124SCD1"/>
<keyword evidence="20" id="KW-0560">Oxidoreductase</keyword>
<keyword evidence="10" id="KW-0833">Ubl conjugation pathway</keyword>
<dbReference type="SMART" id="SM01197">
    <property type="entry name" value="FANCL_C"/>
    <property type="match status" value="1"/>
</dbReference>
<evidence type="ECO:0000256" key="9">
    <source>
        <dbReference type="ARBA" id="ARBA00022771"/>
    </source>
</evidence>
<dbReference type="PROSITE" id="PS51471">
    <property type="entry name" value="FE2OG_OXY"/>
    <property type="match status" value="1"/>
</dbReference>
<evidence type="ECO:0000256" key="15">
    <source>
        <dbReference type="ARBA" id="ARBA00024209"/>
    </source>
</evidence>
<feature type="domain" description="RING-type" evidence="18">
    <location>
        <begin position="166"/>
        <end position="208"/>
    </location>
</feature>
<dbReference type="InterPro" id="IPR013083">
    <property type="entry name" value="Znf_RING/FYVE/PHD"/>
</dbReference>
<dbReference type="FunFam" id="3.30.40.10:FF:000233">
    <property type="entry name" value="RING-H2 finger protein ATL54"/>
    <property type="match status" value="1"/>
</dbReference>
<evidence type="ECO:0000256" key="10">
    <source>
        <dbReference type="ARBA" id="ARBA00022786"/>
    </source>
</evidence>
<keyword evidence="6" id="KW-0808">Transferase</keyword>
<keyword evidence="11" id="KW-0862">Zinc</keyword>
<evidence type="ECO:0000313" key="21">
    <source>
        <dbReference type="Proteomes" id="UP000243975"/>
    </source>
</evidence>
<gene>
    <name evidence="20" type="ORF">Ccrd_004548</name>
</gene>
<keyword evidence="8" id="KW-0479">Metal-binding</keyword>
<dbReference type="InterPro" id="IPR026992">
    <property type="entry name" value="DIOX_N"/>
</dbReference>
<dbReference type="InterPro" id="IPR005123">
    <property type="entry name" value="Oxoglu/Fe-dep_dioxygenase_dom"/>
</dbReference>
<keyword evidence="13" id="KW-0408">Iron</keyword>
<comment type="similarity">
    <text evidence="15">Belongs to the RING-type zinc finger family. ATL subfamily.</text>
</comment>
<evidence type="ECO:0000256" key="13">
    <source>
        <dbReference type="ARBA" id="ARBA00023004"/>
    </source>
</evidence>
<evidence type="ECO:0000256" key="14">
    <source>
        <dbReference type="ARBA" id="ARBA00023136"/>
    </source>
</evidence>
<dbReference type="SUPFAM" id="SSF57850">
    <property type="entry name" value="RING/U-box"/>
    <property type="match status" value="1"/>
</dbReference>
<evidence type="ECO:0000256" key="1">
    <source>
        <dbReference type="ARBA" id="ARBA00000900"/>
    </source>
</evidence>
<dbReference type="InterPro" id="IPR027443">
    <property type="entry name" value="IPNS-like_sf"/>
</dbReference>
<dbReference type="InterPro" id="IPR044861">
    <property type="entry name" value="IPNS-like_FE2OG_OXY"/>
</dbReference>
<keyword evidence="9 16" id="KW-0863">Zinc-finger</keyword>
<evidence type="ECO:0000259" key="18">
    <source>
        <dbReference type="PROSITE" id="PS50089"/>
    </source>
</evidence>
<comment type="pathway">
    <text evidence="3">Protein modification; protein ubiquitination.</text>
</comment>
<dbReference type="UniPathway" id="UPA00143"/>
<dbReference type="GO" id="GO:0016020">
    <property type="term" value="C:membrane"/>
    <property type="evidence" value="ECO:0007669"/>
    <property type="project" value="UniProtKB-SubCell"/>
</dbReference>
<name>A0A124SCD1_CYNCS</name>
<dbReference type="PANTHER" id="PTHR47991">
    <property type="entry name" value="OXOGLUTARATE/IRON-DEPENDENT DIOXYGENASE"/>
    <property type="match status" value="1"/>
</dbReference>
<dbReference type="FunFam" id="2.60.120.330:FF:000134">
    <property type="entry name" value="Uncharacterized protein"/>
    <property type="match status" value="1"/>
</dbReference>
<dbReference type="Gramene" id="KVH93400">
    <property type="protein sequence ID" value="KVH93400"/>
    <property type="gene ID" value="Ccrd_004548"/>
</dbReference>
<organism evidence="20 21">
    <name type="scientific">Cynara cardunculus var. scolymus</name>
    <name type="common">Globe artichoke</name>
    <name type="synonym">Cynara scolymus</name>
    <dbReference type="NCBI Taxonomy" id="59895"/>
    <lineage>
        <taxon>Eukaryota</taxon>
        <taxon>Viridiplantae</taxon>
        <taxon>Streptophyta</taxon>
        <taxon>Embryophyta</taxon>
        <taxon>Tracheophyta</taxon>
        <taxon>Spermatophyta</taxon>
        <taxon>Magnoliopsida</taxon>
        <taxon>eudicotyledons</taxon>
        <taxon>Gunneridae</taxon>
        <taxon>Pentapetalae</taxon>
        <taxon>asterids</taxon>
        <taxon>campanulids</taxon>
        <taxon>Asterales</taxon>
        <taxon>Asteraceae</taxon>
        <taxon>Carduoideae</taxon>
        <taxon>Cardueae</taxon>
        <taxon>Carduinae</taxon>
        <taxon>Cynara</taxon>
    </lineage>
</organism>
<dbReference type="GO" id="GO:0016705">
    <property type="term" value="F:oxidoreductase activity, acting on paired donors, with incorporation or reduction of molecular oxygen"/>
    <property type="evidence" value="ECO:0007669"/>
    <property type="project" value="UniProtKB-ARBA"/>
</dbReference>
<evidence type="ECO:0000313" key="20">
    <source>
        <dbReference type="EMBL" id="KVH93400.1"/>
    </source>
</evidence>
<evidence type="ECO:0000259" key="19">
    <source>
        <dbReference type="PROSITE" id="PS51471"/>
    </source>
</evidence>
<sequence length="672" mass="75097">MAAYSFHRKIMEETPNATICLIQCDPQQNLNGLCISLCSKVCPNVCNTIQSAPPPTDDYILIPPPIPHHSSLSLPLKISLVILVTTFSLFLLYSLYKLYTVWYRSRSRRRPPPPGNQETLDEFVDHDVLDHPIWYIRTIGLQPSVINAITVVKYSKTDGLIEGADCSVCLSEFQEDETLRLLPKCNHAFHISCIDTWLRSHTNCPLCRAGIVKNTTTSSSSDQNLDDSGQMEETQMAISIPEEVDGGQRLREEDHQGSELRIGVVDEEDLNNNNNKGEMVGGGGTSDFLIIRRAVSLNDYAACRIGSDVNNNNYYSDRHQVQIQPVEGDWMNSVKALAESPDLNSIPSLYAYSKNATDSPASDPQDPIPTIDFSLLTSADPDQRSQVIQELDKACKDWGFFQVINHGVPESLMKMVMEKAGEFFNLTGEEKQDFQEKDVLDPIRYGTSFNSKKDKVFCWRDFLKVIVHPEFHSPNTPLGFSEVLLEYSNRTREVVRGLLSGISTSLGLDQSYVEKALKLESGLQICIANLYPPCPQPEVAIGLPPHSDHGLLTLVINNGVSGLQIKHDGKWIDVKDTLPNSFLVNTADQLEIFSNGKYKSVEHRAVVNDVVTRISVVVANGPALDAVVRPADKLVDEERRPVAYIPMKYEEYLKMQQGNQINGKTCLDRVRV</sequence>